<dbReference type="STRING" id="74557.A0A1V9Z341"/>
<dbReference type="GO" id="GO:0006601">
    <property type="term" value="P:creatine biosynthetic process"/>
    <property type="evidence" value="ECO:0007669"/>
    <property type="project" value="TreeGrafter"/>
</dbReference>
<protein>
    <submittedName>
        <fullName evidence="1">Uncharacterized protein</fullName>
    </submittedName>
</protein>
<dbReference type="InterPro" id="IPR029063">
    <property type="entry name" value="SAM-dependent_MTases_sf"/>
</dbReference>
<name>A0A1V9Z341_9STRA</name>
<dbReference type="PANTHER" id="PTHR32379">
    <property type="entry name" value="GUANIDINOACETATE N-METHYLTRANSFERASE"/>
    <property type="match status" value="1"/>
</dbReference>
<dbReference type="CDD" id="cd02440">
    <property type="entry name" value="AdoMet_MTases"/>
    <property type="match status" value="1"/>
</dbReference>
<dbReference type="GO" id="GO:0003723">
    <property type="term" value="F:RNA binding"/>
    <property type="evidence" value="ECO:0007669"/>
    <property type="project" value="UniProtKB-KW"/>
</dbReference>
<accession>A0A1V9Z341</accession>
<reference evidence="1 2" key="1">
    <citation type="journal article" date="2014" name="Genome Biol. Evol.">
        <title>The secreted proteins of Achlya hypogyna and Thraustotheca clavata identify the ancestral oomycete secretome and reveal gene acquisitions by horizontal gene transfer.</title>
        <authorList>
            <person name="Misner I."/>
            <person name="Blouin N."/>
            <person name="Leonard G."/>
            <person name="Richards T.A."/>
            <person name="Lane C.E."/>
        </authorList>
    </citation>
    <scope>NUCLEOTIDE SEQUENCE [LARGE SCALE GENOMIC DNA]</scope>
    <source>
        <strain evidence="1 2">ATCC 34112</strain>
    </source>
</reference>
<dbReference type="Proteomes" id="UP000243217">
    <property type="component" value="Unassembled WGS sequence"/>
</dbReference>
<evidence type="ECO:0000313" key="1">
    <source>
        <dbReference type="EMBL" id="OQR92428.1"/>
    </source>
</evidence>
<comment type="caution">
    <text evidence="1">The sequence shown here is derived from an EMBL/GenBank/DDBJ whole genome shotgun (WGS) entry which is preliminary data.</text>
</comment>
<proteinExistence type="predicted"/>
<keyword evidence="2" id="KW-1185">Reference proteome</keyword>
<dbReference type="InterPro" id="IPR051038">
    <property type="entry name" value="RMT2/GAMT_Mtase"/>
</dbReference>
<dbReference type="GO" id="GO:0005634">
    <property type="term" value="C:nucleus"/>
    <property type="evidence" value="ECO:0007669"/>
    <property type="project" value="TreeGrafter"/>
</dbReference>
<gene>
    <name evidence="1" type="ORF">THRCLA_08710</name>
</gene>
<dbReference type="EMBL" id="JNBS01002329">
    <property type="protein sequence ID" value="OQR92428.1"/>
    <property type="molecule type" value="Genomic_DNA"/>
</dbReference>
<dbReference type="Gene3D" id="3.40.50.150">
    <property type="entry name" value="Vaccinia Virus protein VP39"/>
    <property type="match status" value="1"/>
</dbReference>
<organism evidence="1 2">
    <name type="scientific">Thraustotheca clavata</name>
    <dbReference type="NCBI Taxonomy" id="74557"/>
    <lineage>
        <taxon>Eukaryota</taxon>
        <taxon>Sar</taxon>
        <taxon>Stramenopiles</taxon>
        <taxon>Oomycota</taxon>
        <taxon>Saprolegniomycetes</taxon>
        <taxon>Saprolegniales</taxon>
        <taxon>Achlyaceae</taxon>
        <taxon>Thraustotheca</taxon>
    </lineage>
</organism>
<dbReference type="PANTHER" id="PTHR32379:SF1">
    <property type="entry name" value="GUANIDINOACETATE N-METHYLTRANSFERASE"/>
    <property type="match status" value="1"/>
</dbReference>
<evidence type="ECO:0000313" key="2">
    <source>
        <dbReference type="Proteomes" id="UP000243217"/>
    </source>
</evidence>
<dbReference type="GO" id="GO:0005737">
    <property type="term" value="C:cytoplasm"/>
    <property type="evidence" value="ECO:0007669"/>
    <property type="project" value="TreeGrafter"/>
</dbReference>
<dbReference type="GO" id="GO:0032259">
    <property type="term" value="P:methylation"/>
    <property type="evidence" value="ECO:0007669"/>
    <property type="project" value="UniProtKB-KW"/>
</dbReference>
<sequence length="280" mass="32707">MDNKYVVDEHAEPMLLSSVGQQVMMAWEREYMEQCVDALCISNSCDVLEIGFGLGYSATHIMKYRPRTYTIIECDPVVLERIHLWASDYDNVFIVAGTWQTQLCSLAKFDCVFFDDYPLPQNERDFSCFTISRWYEFLDSVLNWHTKLGGRVTGYLARELDFTRPGCSVTLRPIEVQVPLNCNYFPYKQALVPLVTLNELVDRQITTYTLPTNGPRGVRAVNHPKLLDLREKLDKQIHQETLKQIHQETLEKDEEKITQQTESRREFIERLRAAKQRKLN</sequence>
<dbReference type="SUPFAM" id="SSF53335">
    <property type="entry name" value="S-adenosyl-L-methionine-dependent methyltransferases"/>
    <property type="match status" value="1"/>
</dbReference>
<dbReference type="OrthoDB" id="19014at2759"/>
<dbReference type="GO" id="GO:0030731">
    <property type="term" value="F:guanidinoacetate N-methyltransferase activity"/>
    <property type="evidence" value="ECO:0007669"/>
    <property type="project" value="TreeGrafter"/>
</dbReference>
<dbReference type="AlphaFoldDB" id="A0A1V9Z341"/>